<keyword evidence="2" id="KW-1185">Reference proteome</keyword>
<proteinExistence type="predicted"/>
<dbReference type="Proteomes" id="UP001163878">
    <property type="component" value="Chromosome"/>
</dbReference>
<evidence type="ECO:0000313" key="1">
    <source>
        <dbReference type="EMBL" id="UYQ65335.1"/>
    </source>
</evidence>
<protein>
    <submittedName>
        <fullName evidence="1">Uncharacterized protein</fullName>
    </submittedName>
</protein>
<accession>A0ABY6II05</accession>
<reference evidence="1" key="1">
    <citation type="submission" date="2022-10" db="EMBL/GenBank/DDBJ databases">
        <title>Cytochrome P450 Catalyzes Benzene Ring Formation in the Biosynthesis of Trialkyl-Substituted Aromatic Polyketides.</title>
        <authorList>
            <person name="Zhao E."/>
            <person name="Ge H."/>
        </authorList>
    </citation>
    <scope>NUCLEOTIDE SEQUENCE</scope>
    <source>
        <strain evidence="1">NA0869</strain>
    </source>
</reference>
<dbReference type="RefSeq" id="WP_264248438.1">
    <property type="nucleotide sequence ID" value="NZ_CP107567.1"/>
</dbReference>
<dbReference type="EMBL" id="CP107567">
    <property type="protein sequence ID" value="UYQ65335.1"/>
    <property type="molecule type" value="Genomic_DNA"/>
</dbReference>
<organism evidence="1 2">
    <name type="scientific">Streptomyces peucetius</name>
    <dbReference type="NCBI Taxonomy" id="1950"/>
    <lineage>
        <taxon>Bacteria</taxon>
        <taxon>Bacillati</taxon>
        <taxon>Actinomycetota</taxon>
        <taxon>Actinomycetes</taxon>
        <taxon>Kitasatosporales</taxon>
        <taxon>Streptomycetaceae</taxon>
        <taxon>Streptomyces</taxon>
    </lineage>
</organism>
<name>A0ABY6II05_STRPE</name>
<gene>
    <name evidence="1" type="ORF">OGH68_30290</name>
</gene>
<evidence type="ECO:0000313" key="2">
    <source>
        <dbReference type="Proteomes" id="UP001163878"/>
    </source>
</evidence>
<sequence length="81" mass="8365">MVNGVEAGHRSVFRCGLAEGLLTTGSAPVGQPLSVRLSEVPLRPTPELLEVYAATFGTPAFTAETVLAHVTAEGVYTPPAS</sequence>